<evidence type="ECO:0000256" key="4">
    <source>
        <dbReference type="ARBA" id="ARBA00022606"/>
    </source>
</evidence>
<evidence type="ECO:0000313" key="13">
    <source>
        <dbReference type="Proteomes" id="UP000003861"/>
    </source>
</evidence>
<comment type="caution">
    <text evidence="12">The sequence shown here is derived from an EMBL/GenBank/DDBJ whole genome shotgun (WGS) entry which is preliminary data.</text>
</comment>
<keyword evidence="8" id="KW-0157">Chromophore</keyword>
<name>U2DQ06_9EURY</name>
<dbReference type="GO" id="GO:0007602">
    <property type="term" value="P:phototransduction"/>
    <property type="evidence" value="ECO:0007669"/>
    <property type="project" value="UniProtKB-KW"/>
</dbReference>
<dbReference type="eggNOG" id="arCOG02812">
    <property type="taxonomic scope" value="Archaea"/>
</dbReference>
<keyword evidence="9 11" id="KW-0472">Membrane</keyword>
<dbReference type="GO" id="GO:0016020">
    <property type="term" value="C:membrane"/>
    <property type="evidence" value="ECO:0007669"/>
    <property type="project" value="UniProtKB-SubCell"/>
</dbReference>
<dbReference type="Gene3D" id="1.20.1070.10">
    <property type="entry name" value="Rhodopsin 7-helix transmembrane proteins"/>
    <property type="match status" value="1"/>
</dbReference>
<comment type="subcellular location">
    <subcellularLocation>
        <location evidence="1">Membrane</location>
        <topology evidence="1">Multi-pass membrane protein</topology>
    </subcellularLocation>
</comment>
<evidence type="ECO:0000256" key="11">
    <source>
        <dbReference type="SAM" id="Phobius"/>
    </source>
</evidence>
<dbReference type="InterPro" id="IPR018229">
    <property type="entry name" value="Rhodopsin_retinal_BS"/>
</dbReference>
<evidence type="ECO:0000256" key="1">
    <source>
        <dbReference type="ARBA" id="ARBA00004141"/>
    </source>
</evidence>
<dbReference type="InterPro" id="IPR001425">
    <property type="entry name" value="Arc/bac/fun_rhodopsins"/>
</dbReference>
<feature type="transmembrane region" description="Helical" evidence="11">
    <location>
        <begin position="219"/>
        <end position="237"/>
    </location>
</feature>
<sequence length="251" mass="27138">MADLTTISLWAGTAGMFLGMLYFIATGWNVRDSRRKKFYVVTTFIAAIAFVNYLAMATGFGRLPIEVIENILGTDLGSGVPEEIYWPRYTDWILTTPLLLYDIALLAGADRNTIGTLVGLDVLMILTGVVATLSFTGGAGLEVEGVRILWWGVSTGFLLVLLYFLFSSLTARAAELSSGTQSTFKLLRNMIAVLWLVYPVWWIAGTEGLGVIGIGPETAGFAVLDVTAKVIFGIILLRSHDVLDEAAPSAS</sequence>
<evidence type="ECO:0000256" key="5">
    <source>
        <dbReference type="ARBA" id="ARBA00022692"/>
    </source>
</evidence>
<dbReference type="GeneID" id="23798155"/>
<dbReference type="PANTHER" id="PTHR28286">
    <property type="match status" value="1"/>
</dbReference>
<evidence type="ECO:0000256" key="10">
    <source>
        <dbReference type="ARBA" id="ARBA00023170"/>
    </source>
</evidence>
<dbReference type="EMBL" id="AFNT02000001">
    <property type="protein sequence ID" value="ERJ07687.1"/>
    <property type="molecule type" value="Genomic_DNA"/>
</dbReference>
<dbReference type="STRING" id="1033806.HTIA_0510"/>
<dbReference type="GO" id="GO:0005216">
    <property type="term" value="F:monoatomic ion channel activity"/>
    <property type="evidence" value="ECO:0007669"/>
    <property type="project" value="InterPro"/>
</dbReference>
<dbReference type="RefSeq" id="WP_021029282.1">
    <property type="nucleotide sequence ID" value="NC_021921.1"/>
</dbReference>
<dbReference type="PRINTS" id="PR00251">
    <property type="entry name" value="BACTRLOPSIN"/>
</dbReference>
<keyword evidence="5 11" id="KW-0812">Transmembrane</keyword>
<dbReference type="PANTHER" id="PTHR28286:SF2">
    <property type="entry name" value="BACTERIORHODOPSIN _OPSIN, NOPA (EUROFUNG)"/>
    <property type="match status" value="1"/>
</dbReference>
<dbReference type="SUPFAM" id="SSF81321">
    <property type="entry name" value="Family A G protein-coupled receptor-like"/>
    <property type="match status" value="1"/>
</dbReference>
<protein>
    <submittedName>
        <fullName evidence="12">Bacteriorhodopsin protein</fullName>
    </submittedName>
</protein>
<proteinExistence type="inferred from homology"/>
<dbReference type="PROSITE" id="PS00950">
    <property type="entry name" value="BACTERIAL_OPSIN_1"/>
    <property type="match status" value="1"/>
</dbReference>
<dbReference type="Pfam" id="PF01036">
    <property type="entry name" value="Bac_rhodopsin"/>
    <property type="match status" value="1"/>
</dbReference>
<evidence type="ECO:0000256" key="7">
    <source>
        <dbReference type="ARBA" id="ARBA00022989"/>
    </source>
</evidence>
<feature type="transmembrane region" description="Helical" evidence="11">
    <location>
        <begin position="92"/>
        <end position="109"/>
    </location>
</feature>
<evidence type="ECO:0000256" key="3">
    <source>
        <dbReference type="ARBA" id="ARBA00022543"/>
    </source>
</evidence>
<evidence type="ECO:0000313" key="12">
    <source>
        <dbReference type="EMBL" id="ERJ07687.1"/>
    </source>
</evidence>
<accession>U2DQ06</accession>
<feature type="transmembrane region" description="Helical" evidence="11">
    <location>
        <begin position="148"/>
        <end position="166"/>
    </location>
</feature>
<evidence type="ECO:0000256" key="6">
    <source>
        <dbReference type="ARBA" id="ARBA00022925"/>
    </source>
</evidence>
<keyword evidence="6" id="KW-0681">Retinal protein</keyword>
<evidence type="ECO:0000256" key="8">
    <source>
        <dbReference type="ARBA" id="ARBA00022991"/>
    </source>
</evidence>
<feature type="transmembrane region" description="Helical" evidence="11">
    <location>
        <begin position="38"/>
        <end position="56"/>
    </location>
</feature>
<dbReference type="SMART" id="SM01021">
    <property type="entry name" value="Bac_rhodopsin"/>
    <property type="match status" value="1"/>
</dbReference>
<feature type="transmembrane region" description="Helical" evidence="11">
    <location>
        <begin position="186"/>
        <end position="204"/>
    </location>
</feature>
<dbReference type="AlphaFoldDB" id="U2DQ06"/>
<keyword evidence="10" id="KW-0675">Receptor</keyword>
<keyword evidence="7 11" id="KW-1133">Transmembrane helix</keyword>
<feature type="transmembrane region" description="Helical" evidence="11">
    <location>
        <begin position="116"/>
        <end position="136"/>
    </location>
</feature>
<organism evidence="12 13">
    <name type="scientific">Halorhabdus tiamatea SARL4B</name>
    <dbReference type="NCBI Taxonomy" id="1033806"/>
    <lineage>
        <taxon>Archaea</taxon>
        <taxon>Methanobacteriati</taxon>
        <taxon>Methanobacteriota</taxon>
        <taxon>Stenosarchaea group</taxon>
        <taxon>Halobacteria</taxon>
        <taxon>Halobacteriales</taxon>
        <taxon>Haloarculaceae</taxon>
        <taxon>Halorhabdus</taxon>
    </lineage>
</organism>
<dbReference type="PROSITE" id="PS00327">
    <property type="entry name" value="BACTERIAL_OPSIN_RET"/>
    <property type="match status" value="1"/>
</dbReference>
<dbReference type="Proteomes" id="UP000003861">
    <property type="component" value="Unassembled WGS sequence"/>
</dbReference>
<comment type="similarity">
    <text evidence="2">Belongs to the archaeal/bacterial/fungal opsin family.</text>
</comment>
<evidence type="ECO:0000256" key="2">
    <source>
        <dbReference type="ARBA" id="ARBA00008130"/>
    </source>
</evidence>
<dbReference type="GO" id="GO:0009881">
    <property type="term" value="F:photoreceptor activity"/>
    <property type="evidence" value="ECO:0007669"/>
    <property type="project" value="UniProtKB-KW"/>
</dbReference>
<keyword evidence="3" id="KW-0600">Photoreceptor protein</keyword>
<keyword evidence="4" id="KW-0716">Sensory transduction</keyword>
<reference evidence="12 13" key="2">
    <citation type="journal article" date="2013" name="PLoS ONE">
        <title>INDIGO - INtegrated Data Warehouse of MIcrobial GenOmes with Examples from the Red Sea Extremophiles.</title>
        <authorList>
            <person name="Alam I."/>
            <person name="Antunes A."/>
            <person name="Kamau A.A."/>
            <person name="Ba Alawi W."/>
            <person name="Kalkatawi M."/>
            <person name="Stingl U."/>
            <person name="Bajic V.B."/>
        </authorList>
    </citation>
    <scope>NUCLEOTIDE SEQUENCE [LARGE SCALE GENOMIC DNA]</scope>
    <source>
        <strain evidence="12 13">SARL4B</strain>
    </source>
</reference>
<gene>
    <name evidence="12" type="primary">bop</name>
    <name evidence="12" type="ORF">HLRTI_000056</name>
</gene>
<evidence type="ECO:0000256" key="9">
    <source>
        <dbReference type="ARBA" id="ARBA00023136"/>
    </source>
</evidence>
<feature type="transmembrane region" description="Helical" evidence="11">
    <location>
        <begin position="6"/>
        <end position="26"/>
    </location>
</feature>
<dbReference type="PATRIC" id="fig|1033806.13.peg.53"/>
<reference evidence="12 13" key="1">
    <citation type="journal article" date="2011" name="J. Bacteriol.">
        <title>Genome sequence of Halorhabdus tiamatea, the first archaeon isolated from a deep-sea anoxic brine lake.</title>
        <authorList>
            <person name="Antunes A."/>
            <person name="Alam I."/>
            <person name="Bajic V.B."/>
            <person name="Stingl U."/>
        </authorList>
    </citation>
    <scope>NUCLEOTIDE SEQUENCE [LARGE SCALE GENOMIC DNA]</scope>
    <source>
        <strain evidence="12 13">SARL4B</strain>
    </source>
</reference>
<dbReference type="OrthoDB" id="186433at2157"/>